<feature type="compositionally biased region" description="Polar residues" evidence="1">
    <location>
        <begin position="1"/>
        <end position="11"/>
    </location>
</feature>
<evidence type="ECO:0000256" key="1">
    <source>
        <dbReference type="SAM" id="MobiDB-lite"/>
    </source>
</evidence>
<feature type="transmembrane region" description="Helical" evidence="2">
    <location>
        <begin position="102"/>
        <end position="124"/>
    </location>
</feature>
<keyword evidence="2" id="KW-0812">Transmembrane</keyword>
<proteinExistence type="predicted"/>
<organism evidence="3 4">
    <name type="scientific">Pandoraea nosoerga</name>
    <dbReference type="NCBI Taxonomy" id="2508296"/>
    <lineage>
        <taxon>Bacteria</taxon>
        <taxon>Pseudomonadati</taxon>
        <taxon>Pseudomonadota</taxon>
        <taxon>Betaproteobacteria</taxon>
        <taxon>Burkholderiales</taxon>
        <taxon>Burkholderiaceae</taxon>
        <taxon>Pandoraea</taxon>
    </lineage>
</organism>
<feature type="region of interest" description="Disordered" evidence="1">
    <location>
        <begin position="1"/>
        <end position="25"/>
    </location>
</feature>
<keyword evidence="2" id="KW-1133">Transmembrane helix</keyword>
<dbReference type="EMBL" id="CABPSC010000001">
    <property type="protein sequence ID" value="VVD60294.1"/>
    <property type="molecule type" value="Genomic_DNA"/>
</dbReference>
<name>A0A5E4RCX2_9BURK</name>
<accession>A0A5E4RCX2</accession>
<gene>
    <name evidence="3" type="ORF">PNO31109_00064</name>
</gene>
<keyword evidence="2" id="KW-0472">Membrane</keyword>
<keyword evidence="4" id="KW-1185">Reference proteome</keyword>
<dbReference type="RefSeq" id="WP_051129392.1">
    <property type="nucleotide sequence ID" value="NZ_CABPSC010000001.1"/>
</dbReference>
<sequence length="160" mass="16233">MRLDPASTTSAPFVPAAQAAPDAHDVPDARDAARVTLDFPVAPDEVRLHSRTASRLARAGCAAGLAGVACTVLGIASFAGGAYLCLDAASDVADGAPGREPWAAYAVGGTLVGMAAISISIGLHQVGACLRKRREAAEHMRLLSLSAHYAPLGGRAHDPA</sequence>
<dbReference type="OrthoDB" id="8943156at2"/>
<evidence type="ECO:0000256" key="2">
    <source>
        <dbReference type="SAM" id="Phobius"/>
    </source>
</evidence>
<reference evidence="3 4" key="1">
    <citation type="submission" date="2019-08" db="EMBL/GenBank/DDBJ databases">
        <authorList>
            <person name="Peeters C."/>
        </authorList>
    </citation>
    <scope>NUCLEOTIDE SEQUENCE [LARGE SCALE GENOMIC DNA]</scope>
    <source>
        <strain evidence="3 4">LMG 31109</strain>
    </source>
</reference>
<feature type="transmembrane region" description="Helical" evidence="2">
    <location>
        <begin position="56"/>
        <end position="82"/>
    </location>
</feature>
<evidence type="ECO:0000313" key="4">
    <source>
        <dbReference type="Proteomes" id="UP000367825"/>
    </source>
</evidence>
<evidence type="ECO:0008006" key="5">
    <source>
        <dbReference type="Google" id="ProtNLM"/>
    </source>
</evidence>
<dbReference type="AlphaFoldDB" id="A0A5E4RCX2"/>
<protein>
    <recommendedName>
        <fullName evidence="5">Transmembrane protein</fullName>
    </recommendedName>
</protein>
<dbReference type="Proteomes" id="UP000367825">
    <property type="component" value="Unassembled WGS sequence"/>
</dbReference>
<evidence type="ECO:0000313" key="3">
    <source>
        <dbReference type="EMBL" id="VVD60294.1"/>
    </source>
</evidence>